<evidence type="ECO:0000256" key="3">
    <source>
        <dbReference type="HAMAP-Rule" id="MF_00632"/>
    </source>
</evidence>
<dbReference type="InterPro" id="IPR007551">
    <property type="entry name" value="YajQ/Smlt4090-like"/>
</dbReference>
<keyword evidence="5" id="KW-1185">Reference proteome</keyword>
<organism evidence="4 5">
    <name type="scientific">Vulcanimicrobium alpinum</name>
    <dbReference type="NCBI Taxonomy" id="3016050"/>
    <lineage>
        <taxon>Bacteria</taxon>
        <taxon>Bacillati</taxon>
        <taxon>Vulcanimicrobiota</taxon>
        <taxon>Vulcanimicrobiia</taxon>
        <taxon>Vulcanimicrobiales</taxon>
        <taxon>Vulcanimicrobiaceae</taxon>
        <taxon>Vulcanimicrobium</taxon>
    </lineage>
</organism>
<evidence type="ECO:0000313" key="4">
    <source>
        <dbReference type="EMBL" id="BDE05502.1"/>
    </source>
</evidence>
<dbReference type="InterPro" id="IPR035571">
    <property type="entry name" value="UPF0234-like_C"/>
</dbReference>
<dbReference type="GO" id="GO:0005829">
    <property type="term" value="C:cytosol"/>
    <property type="evidence" value="ECO:0007669"/>
    <property type="project" value="TreeGrafter"/>
</dbReference>
<reference evidence="4 5" key="1">
    <citation type="journal article" date="2022" name="ISME Commun">
        <title>Vulcanimicrobium alpinus gen. nov. sp. nov., the first cultivated representative of the candidate phylum 'Eremiobacterota', is a metabolically versatile aerobic anoxygenic phototroph.</title>
        <authorList>
            <person name="Yabe S."/>
            <person name="Muto K."/>
            <person name="Abe K."/>
            <person name="Yokota A."/>
            <person name="Staudigel H."/>
            <person name="Tebo B.M."/>
        </authorList>
    </citation>
    <scope>NUCLEOTIDE SEQUENCE [LARGE SCALE GENOMIC DNA]</scope>
    <source>
        <strain evidence="4 5">WC8-2</strain>
    </source>
</reference>
<comment type="similarity">
    <text evidence="2 3">Belongs to the YajQ family.</text>
</comment>
<dbReference type="EMBL" id="AP025523">
    <property type="protein sequence ID" value="BDE05502.1"/>
    <property type="molecule type" value="Genomic_DNA"/>
</dbReference>
<proteinExistence type="inferred from homology"/>
<dbReference type="KEGG" id="vab:WPS_07780"/>
<dbReference type="Proteomes" id="UP001317532">
    <property type="component" value="Chromosome"/>
</dbReference>
<sequence length="164" mass="18202">MASDASFDVVSKVDPQELDNALNQARKEIAGRFDFKNSIASIENDDKTITVLADDEMKLRNVVDIIQSKAVKRGIDLKALDASAKPESASGSALRQKITIRAGIPKDKSKAIIEAIKGSKLKVQAQYQDEQIRVSAKSRDDLQKVIQLLKGLEYELPLQFVNYR</sequence>
<dbReference type="Gene3D" id="3.30.70.990">
    <property type="entry name" value="YajQ-like, domain 2"/>
    <property type="match status" value="1"/>
</dbReference>
<evidence type="ECO:0000256" key="1">
    <source>
        <dbReference type="ARBA" id="ARBA00022741"/>
    </source>
</evidence>
<dbReference type="PANTHER" id="PTHR30476">
    <property type="entry name" value="UPF0234 PROTEIN YAJQ"/>
    <property type="match status" value="1"/>
</dbReference>
<keyword evidence="1 3" id="KW-0547">Nucleotide-binding</keyword>
<evidence type="ECO:0000313" key="5">
    <source>
        <dbReference type="Proteomes" id="UP001317532"/>
    </source>
</evidence>
<dbReference type="CDD" id="cd11740">
    <property type="entry name" value="YajQ_like"/>
    <property type="match status" value="1"/>
</dbReference>
<gene>
    <name evidence="4" type="ORF">WPS_07780</name>
</gene>
<dbReference type="Gene3D" id="3.30.70.860">
    <property type="match status" value="1"/>
</dbReference>
<dbReference type="InterPro" id="IPR036183">
    <property type="entry name" value="YajQ-like_sf"/>
</dbReference>
<accession>A0AAN2C9D5</accession>
<name>A0AAN2C9D5_UNVUL</name>
<dbReference type="Pfam" id="PF04461">
    <property type="entry name" value="YajQ"/>
    <property type="match status" value="1"/>
</dbReference>
<comment type="function">
    <text evidence="3">Nucleotide-binding protein.</text>
</comment>
<dbReference type="NCBIfam" id="NF003819">
    <property type="entry name" value="PRK05412.1"/>
    <property type="match status" value="1"/>
</dbReference>
<evidence type="ECO:0000256" key="2">
    <source>
        <dbReference type="ARBA" id="ARBA00093450"/>
    </source>
</evidence>
<protein>
    <recommendedName>
        <fullName evidence="3">Nucleotide-binding protein WPS_07780</fullName>
    </recommendedName>
</protein>
<dbReference type="HAMAP" id="MF_00632">
    <property type="entry name" value="UPF0234"/>
    <property type="match status" value="1"/>
</dbReference>
<dbReference type="AlphaFoldDB" id="A0AAN2C9D5"/>
<dbReference type="PANTHER" id="PTHR30476:SF0">
    <property type="entry name" value="UPF0234 PROTEIN YAJQ"/>
    <property type="match status" value="1"/>
</dbReference>
<dbReference type="InterPro" id="IPR035570">
    <property type="entry name" value="UPF0234_N"/>
</dbReference>
<dbReference type="SUPFAM" id="SSF89963">
    <property type="entry name" value="YajQ-like"/>
    <property type="match status" value="2"/>
</dbReference>
<dbReference type="RefSeq" id="WP_317996534.1">
    <property type="nucleotide sequence ID" value="NZ_AP025523.1"/>
</dbReference>
<dbReference type="GO" id="GO:0000166">
    <property type="term" value="F:nucleotide binding"/>
    <property type="evidence" value="ECO:0007669"/>
    <property type="project" value="UniProtKB-UniRule"/>
</dbReference>